<dbReference type="Proteomes" id="UP001152447">
    <property type="component" value="Unassembled WGS sequence"/>
</dbReference>
<sequence length="104" mass="11634">MNSPIPKRWLEILALRSSFTGTNEAFCKHHQVSISSFYKYKSMQQVKSSGASPQFVRVEQQTQRTHVSITEQPTINFNPHTGQLTLPTTLNCDAIVSIIKGLSA</sequence>
<reference evidence="1" key="1">
    <citation type="submission" date="2022-07" db="EMBL/GenBank/DDBJ databases">
        <authorList>
            <person name="Criscuolo A."/>
        </authorList>
    </citation>
    <scope>NUCLEOTIDE SEQUENCE</scope>
    <source>
        <strain evidence="1">CIP103197</strain>
    </source>
</reference>
<proteinExistence type="predicted"/>
<evidence type="ECO:0000313" key="2">
    <source>
        <dbReference type="Proteomes" id="UP001152447"/>
    </source>
</evidence>
<dbReference type="EMBL" id="CAMAPB010000008">
    <property type="protein sequence ID" value="CAH9053393.1"/>
    <property type="molecule type" value="Genomic_DNA"/>
</dbReference>
<protein>
    <recommendedName>
        <fullName evidence="3">IS66 family insertion sequence element accessory protein TnpB</fullName>
    </recommendedName>
</protein>
<name>A0A9W4QUA0_PSEHA</name>
<gene>
    <name evidence="1" type="ORF">PSEHALCIP103_00814</name>
</gene>
<comment type="caution">
    <text evidence="1">The sequence shown here is derived from an EMBL/GenBank/DDBJ whole genome shotgun (WGS) entry which is preliminary data.</text>
</comment>
<evidence type="ECO:0008006" key="3">
    <source>
        <dbReference type="Google" id="ProtNLM"/>
    </source>
</evidence>
<evidence type="ECO:0000313" key="1">
    <source>
        <dbReference type="EMBL" id="CAH9053393.1"/>
    </source>
</evidence>
<dbReference type="RefSeq" id="WP_248474939.1">
    <property type="nucleotide sequence ID" value="NZ_CAMAPB010000008.1"/>
</dbReference>
<dbReference type="NCBIfam" id="NF047593">
    <property type="entry name" value="IS66_ISAeme5_TnpA"/>
    <property type="match status" value="1"/>
</dbReference>
<dbReference type="AlphaFoldDB" id="A0A9W4QUA0"/>
<keyword evidence="2" id="KW-1185">Reference proteome</keyword>
<organism evidence="1 2">
    <name type="scientific">Pseudoalteromonas haloplanktis</name>
    <name type="common">Alteromonas haloplanktis</name>
    <dbReference type="NCBI Taxonomy" id="228"/>
    <lineage>
        <taxon>Bacteria</taxon>
        <taxon>Pseudomonadati</taxon>
        <taxon>Pseudomonadota</taxon>
        <taxon>Gammaproteobacteria</taxon>
        <taxon>Alteromonadales</taxon>
        <taxon>Pseudoalteromonadaceae</taxon>
        <taxon>Pseudoalteromonas</taxon>
    </lineage>
</organism>
<accession>A0A9W4QUA0</accession>